<feature type="binding site" evidence="9">
    <location>
        <begin position="269"/>
        <end position="270"/>
    </location>
    <ligand>
        <name>ATP</name>
        <dbReference type="ChEBI" id="CHEBI:30616"/>
    </ligand>
</feature>
<keyword evidence="7 9" id="KW-0030">Aminoacyl-tRNA synthetase</keyword>
<gene>
    <name evidence="9" type="primary">glnS</name>
    <name evidence="14" type="ORF">CNE99_10315</name>
</gene>
<dbReference type="SUPFAM" id="SSF50715">
    <property type="entry name" value="Ribosomal protein L25-like"/>
    <property type="match status" value="1"/>
</dbReference>
<dbReference type="Proteomes" id="UP000219327">
    <property type="component" value="Unassembled WGS sequence"/>
</dbReference>
<feature type="short sequence motif" description="'HIGH' region" evidence="9">
    <location>
        <begin position="43"/>
        <end position="53"/>
    </location>
</feature>
<evidence type="ECO:0000256" key="5">
    <source>
        <dbReference type="ARBA" id="ARBA00022840"/>
    </source>
</evidence>
<keyword evidence="4 9" id="KW-0547">Nucleotide-binding</keyword>
<dbReference type="InterPro" id="IPR020056">
    <property type="entry name" value="Rbsml_bL25/Gln-tRNA_synth_N"/>
</dbReference>
<evidence type="ECO:0000256" key="10">
    <source>
        <dbReference type="RuleBase" id="RU363037"/>
    </source>
</evidence>
<dbReference type="GO" id="GO:0005524">
    <property type="term" value="F:ATP binding"/>
    <property type="evidence" value="ECO:0007669"/>
    <property type="project" value="UniProtKB-UniRule"/>
</dbReference>
<dbReference type="InterPro" id="IPR020058">
    <property type="entry name" value="Glu/Gln-tRNA-synth_Ib_cat-dom"/>
</dbReference>
<evidence type="ECO:0000256" key="9">
    <source>
        <dbReference type="HAMAP-Rule" id="MF_00126"/>
    </source>
</evidence>
<dbReference type="Pfam" id="PF03950">
    <property type="entry name" value="tRNA-synt_1c_C"/>
    <property type="match status" value="1"/>
</dbReference>
<proteinExistence type="inferred from homology"/>
<protein>
    <recommendedName>
        <fullName evidence="9">Glutamine--tRNA ligase</fullName>
        <ecNumber evidence="9">6.1.1.18</ecNumber>
    </recommendedName>
    <alternativeName>
        <fullName evidence="9">Glutaminyl-tRNA synthetase</fullName>
        <shortName evidence="9">GlnRS</shortName>
    </alternativeName>
</protein>
<feature type="domain" description="tRNA synthetases class I (E and Q) anti-codon binding" evidence="13">
    <location>
        <begin position="463"/>
        <end position="536"/>
    </location>
</feature>
<comment type="subcellular location">
    <subcellularLocation>
        <location evidence="9">Cytoplasm</location>
    </subcellularLocation>
</comment>
<dbReference type="EMBL" id="NTKD01000076">
    <property type="protein sequence ID" value="PDH36042.1"/>
    <property type="molecule type" value="Genomic_DNA"/>
</dbReference>
<dbReference type="InterPro" id="IPR022861">
    <property type="entry name" value="Gln_tRNA_ligase_bac"/>
</dbReference>
<feature type="domain" description="Glutamyl/glutaminyl-tRNA synthetase class Ib catalytic" evidence="11">
    <location>
        <begin position="37"/>
        <end position="345"/>
    </location>
</feature>
<feature type="binding site" evidence="9">
    <location>
        <begin position="50"/>
        <end position="56"/>
    </location>
    <ligand>
        <name>ATP</name>
        <dbReference type="ChEBI" id="CHEBI:30616"/>
    </ligand>
</feature>
<sequence>MSEKNDNEVENEGRYPPNFIRNVIEGDVAAGKNGGAVMTRFPPEPNGYLHIGHAKAICLSFGIAREFSGETNLRFDDTNPLKESTEFTEAMKQDIRWLGFEWAEERNASDYFGELYDMAERLIQEDHAYVDSLTADEIREYRGTLTEPGKNSPYRTRTSEENLDLFRRMRAGEFADGEAVLRLKIDMASPNMNMRDPTIYRIRHVTHHQTGDQWCIYPMYDYTHCISDSLEGITHSLCDLSFEDHRPLYDWVLDTLALNCHPQQIEFSRLNLQYTLTSKRKLKLLIDNGWVSGWDDPRLPTLAGLRRRGYTPAAIREFCRRIGVTKSDNNVELTMLDSCLRDDLEDSAPRRMAVLDPVKIVIDNFPDKAEMIVAPNHPKLTDMGERGVEFSREVYIDRADFRGSANRKYKRLVLGDEVRLRYGYVIRANEIVKDDAGNISEIHCTYDPDTLGKNPEGRKVRGVIHWVSAETGIPAEIRLFEPLFSVDFPDGSGEELSALLNMDSRRVTQGVVEAALADAKPDDRFQFEREGYFCMDNVDSVAGQPVFNRVVGLRDSWARMEKKTGGQ</sequence>
<dbReference type="InterPro" id="IPR049437">
    <property type="entry name" value="tRNA-synt_1c_C2"/>
</dbReference>
<dbReference type="EC" id="6.1.1.18" evidence="9"/>
<dbReference type="GO" id="GO:0006424">
    <property type="term" value="P:glutamyl-tRNA aminoacylation"/>
    <property type="evidence" value="ECO:0007669"/>
    <property type="project" value="UniProtKB-UniRule"/>
</dbReference>
<dbReference type="NCBIfam" id="NF011291">
    <property type="entry name" value="PRK14703.1"/>
    <property type="match status" value="1"/>
</dbReference>
<dbReference type="FunFam" id="2.40.240.10:FF:000001">
    <property type="entry name" value="Glutamine--tRNA ligase"/>
    <property type="match status" value="1"/>
</dbReference>
<feature type="binding site" evidence="9">
    <location>
        <position position="76"/>
    </location>
    <ligand>
        <name>L-glutamine</name>
        <dbReference type="ChEBI" id="CHEBI:58359"/>
    </ligand>
</feature>
<dbReference type="Gene3D" id="2.40.240.10">
    <property type="entry name" value="Ribosomal Protein L25, Chain P"/>
    <property type="match status" value="2"/>
</dbReference>
<comment type="caution">
    <text evidence="9">Lacks conserved residue(s) required for the propagation of feature annotation.</text>
</comment>
<dbReference type="GO" id="GO:0006425">
    <property type="term" value="P:glutaminyl-tRNA aminoacylation"/>
    <property type="evidence" value="ECO:0007669"/>
    <property type="project" value="UniProtKB-UniRule"/>
</dbReference>
<accession>A0A2A5WI06</accession>
<evidence type="ECO:0000313" key="14">
    <source>
        <dbReference type="EMBL" id="PDH36042.1"/>
    </source>
</evidence>
<evidence type="ECO:0000256" key="6">
    <source>
        <dbReference type="ARBA" id="ARBA00022917"/>
    </source>
</evidence>
<dbReference type="Gene3D" id="3.40.50.620">
    <property type="entry name" value="HUPs"/>
    <property type="match status" value="1"/>
</dbReference>
<dbReference type="GO" id="GO:0004819">
    <property type="term" value="F:glutamine-tRNA ligase activity"/>
    <property type="evidence" value="ECO:0007669"/>
    <property type="project" value="UniProtKB-UniRule"/>
</dbReference>
<dbReference type="PRINTS" id="PR00987">
    <property type="entry name" value="TRNASYNTHGLU"/>
</dbReference>
<dbReference type="GO" id="GO:0005829">
    <property type="term" value="C:cytosol"/>
    <property type="evidence" value="ECO:0007669"/>
    <property type="project" value="TreeGrafter"/>
</dbReference>
<dbReference type="AlphaFoldDB" id="A0A2A5WI06"/>
<keyword evidence="5 9" id="KW-0067">ATP-binding</keyword>
<dbReference type="PROSITE" id="PS00178">
    <property type="entry name" value="AA_TRNA_LIGASE_I"/>
    <property type="match status" value="1"/>
</dbReference>
<dbReference type="NCBIfam" id="TIGR00440">
    <property type="entry name" value="glnS"/>
    <property type="match status" value="1"/>
</dbReference>
<feature type="short sequence motif" description="'KMSKS' region" evidence="9">
    <location>
        <begin position="276"/>
        <end position="280"/>
    </location>
</feature>
<evidence type="ECO:0000256" key="8">
    <source>
        <dbReference type="ARBA" id="ARBA00048270"/>
    </source>
</evidence>
<dbReference type="InterPro" id="IPR014729">
    <property type="entry name" value="Rossmann-like_a/b/a_fold"/>
</dbReference>
<dbReference type="InterPro" id="IPR001412">
    <property type="entry name" value="aa-tRNA-synth_I_CS"/>
</dbReference>
<keyword evidence="6 9" id="KW-0648">Protein biosynthesis</keyword>
<dbReference type="Pfam" id="PF20974">
    <property type="entry name" value="tRNA-synt_1c_C2"/>
    <property type="match status" value="1"/>
</dbReference>
<dbReference type="HAMAP" id="MF_00126">
    <property type="entry name" value="Gln_tRNA_synth"/>
    <property type="match status" value="1"/>
</dbReference>
<dbReference type="InterPro" id="IPR000924">
    <property type="entry name" value="Glu/Gln-tRNA-synth"/>
</dbReference>
<comment type="catalytic activity">
    <reaction evidence="8 9">
        <text>tRNA(Gln) + L-glutamine + ATP = L-glutaminyl-tRNA(Gln) + AMP + diphosphate</text>
        <dbReference type="Rhea" id="RHEA:20121"/>
        <dbReference type="Rhea" id="RHEA-COMP:9662"/>
        <dbReference type="Rhea" id="RHEA-COMP:9681"/>
        <dbReference type="ChEBI" id="CHEBI:30616"/>
        <dbReference type="ChEBI" id="CHEBI:33019"/>
        <dbReference type="ChEBI" id="CHEBI:58359"/>
        <dbReference type="ChEBI" id="CHEBI:78442"/>
        <dbReference type="ChEBI" id="CHEBI:78521"/>
        <dbReference type="ChEBI" id="CHEBI:456215"/>
        <dbReference type="EC" id="6.1.1.18"/>
    </reaction>
</comment>
<dbReference type="PANTHER" id="PTHR43097">
    <property type="entry name" value="GLUTAMINE-TRNA LIGASE"/>
    <property type="match status" value="1"/>
</dbReference>
<dbReference type="InterPro" id="IPR011035">
    <property type="entry name" value="Ribosomal_bL25/Gln-tRNA_synth"/>
</dbReference>
<dbReference type="FunFam" id="3.40.50.620:FF:000037">
    <property type="entry name" value="Glutamine--tRNA ligase cytoplasmic"/>
    <property type="match status" value="1"/>
</dbReference>
<dbReference type="Pfam" id="PF00749">
    <property type="entry name" value="tRNA-synt_1c"/>
    <property type="match status" value="1"/>
</dbReference>
<evidence type="ECO:0000259" key="12">
    <source>
        <dbReference type="Pfam" id="PF03950"/>
    </source>
</evidence>
<keyword evidence="2 9" id="KW-0963">Cytoplasm</keyword>
<comment type="similarity">
    <text evidence="1 9 10">Belongs to the class-I aminoacyl-tRNA synthetase family.</text>
</comment>
<feature type="domain" description="Glutamyl/glutaminyl-tRNA synthetase class Ib anti-codon binding" evidence="12">
    <location>
        <begin position="348"/>
        <end position="447"/>
    </location>
</feature>
<evidence type="ECO:0000256" key="2">
    <source>
        <dbReference type="ARBA" id="ARBA00022490"/>
    </source>
</evidence>
<comment type="caution">
    <text evidence="14">The sequence shown here is derived from an EMBL/GenBank/DDBJ whole genome shotgun (WGS) entry which is preliminary data.</text>
</comment>
<dbReference type="PANTHER" id="PTHR43097:SF5">
    <property type="entry name" value="GLUTAMATE--TRNA LIGASE"/>
    <property type="match status" value="1"/>
</dbReference>
<dbReference type="InterPro" id="IPR004514">
    <property type="entry name" value="Gln-tRNA-synth"/>
</dbReference>
<feature type="binding site" evidence="9">
    <location>
        <position position="220"/>
    </location>
    <ligand>
        <name>L-glutamine</name>
        <dbReference type="ChEBI" id="CHEBI:58359"/>
    </ligand>
</feature>
<evidence type="ECO:0000256" key="1">
    <source>
        <dbReference type="ARBA" id="ARBA00005594"/>
    </source>
</evidence>
<dbReference type="SUPFAM" id="SSF52374">
    <property type="entry name" value="Nucleotidylyl transferase"/>
    <property type="match status" value="1"/>
</dbReference>
<evidence type="ECO:0000256" key="3">
    <source>
        <dbReference type="ARBA" id="ARBA00022598"/>
    </source>
</evidence>
<reference evidence="14 15" key="1">
    <citation type="submission" date="2017-08" db="EMBL/GenBank/DDBJ databases">
        <title>Fine stratification of microbial communities through a metagenomic profile of the photic zone.</title>
        <authorList>
            <person name="Haro-Moreno J.M."/>
            <person name="Lopez-Perez M."/>
            <person name="De La Torre J."/>
            <person name="Picazo A."/>
            <person name="Camacho A."/>
            <person name="Rodriguez-Valera F."/>
        </authorList>
    </citation>
    <scope>NUCLEOTIDE SEQUENCE [LARGE SCALE GENOMIC DNA]</scope>
    <source>
        <strain evidence="14">MED-G24</strain>
    </source>
</reference>
<comment type="subunit">
    <text evidence="9">Monomer.</text>
</comment>
<evidence type="ECO:0000313" key="15">
    <source>
        <dbReference type="Proteomes" id="UP000219327"/>
    </source>
</evidence>
<dbReference type="InterPro" id="IPR020059">
    <property type="entry name" value="Glu/Gln-tRNA-synth_Ib_codon-bd"/>
</dbReference>
<feature type="binding site" evidence="9">
    <location>
        <begin position="44"/>
        <end position="46"/>
    </location>
    <ligand>
        <name>ATP</name>
        <dbReference type="ChEBI" id="CHEBI:30616"/>
    </ligand>
</feature>
<name>A0A2A5WI06_9GAMM</name>
<keyword evidence="3 9" id="KW-0436">Ligase</keyword>
<evidence type="ECO:0000256" key="7">
    <source>
        <dbReference type="ARBA" id="ARBA00023146"/>
    </source>
</evidence>
<evidence type="ECO:0000256" key="4">
    <source>
        <dbReference type="ARBA" id="ARBA00022741"/>
    </source>
</evidence>
<organism evidence="14 15">
    <name type="scientific">OM182 bacterium MED-G24</name>
    <dbReference type="NCBI Taxonomy" id="1986255"/>
    <lineage>
        <taxon>Bacteria</taxon>
        <taxon>Pseudomonadati</taxon>
        <taxon>Pseudomonadota</taxon>
        <taxon>Gammaproteobacteria</taxon>
        <taxon>OMG group</taxon>
        <taxon>OM182 clade</taxon>
    </lineage>
</organism>
<dbReference type="InterPro" id="IPR050132">
    <property type="entry name" value="Gln/Glu-tRNA_Ligase"/>
</dbReference>
<evidence type="ECO:0000259" key="11">
    <source>
        <dbReference type="Pfam" id="PF00749"/>
    </source>
</evidence>
<evidence type="ECO:0000259" key="13">
    <source>
        <dbReference type="Pfam" id="PF20974"/>
    </source>
</evidence>